<dbReference type="OrthoDB" id="7778431at2"/>
<gene>
    <name evidence="2" type="ORF">SAMN05421795_10319</name>
</gene>
<dbReference type="Proteomes" id="UP000186098">
    <property type="component" value="Unassembled WGS sequence"/>
</dbReference>
<proteinExistence type="predicted"/>
<evidence type="ECO:0000313" key="2">
    <source>
        <dbReference type="EMBL" id="SIS72920.1"/>
    </source>
</evidence>
<dbReference type="AlphaFoldDB" id="A0A1N7LGG8"/>
<sequence>MAERSPPPADIDPKGLIREVYRMEGLGDGECRSIFLDWLLSLPEGHDMSTALRVLIAEYATPAPDHPMSAILAEALSAPRETARRRGGWAARRPQGKRTTEH</sequence>
<feature type="region of interest" description="Disordered" evidence="1">
    <location>
        <begin position="82"/>
        <end position="102"/>
    </location>
</feature>
<reference evidence="3" key="1">
    <citation type="submission" date="2017-01" db="EMBL/GenBank/DDBJ databases">
        <authorList>
            <person name="Varghese N."/>
            <person name="Submissions S."/>
        </authorList>
    </citation>
    <scope>NUCLEOTIDE SEQUENCE [LARGE SCALE GENOMIC DNA]</scope>
    <source>
        <strain evidence="3">DSM 18714</strain>
    </source>
</reference>
<dbReference type="EMBL" id="FTOM01000003">
    <property type="protein sequence ID" value="SIS72920.1"/>
    <property type="molecule type" value="Genomic_DNA"/>
</dbReference>
<organism evidence="2 3">
    <name type="scientific">Phaeovulum vinaykumarii</name>
    <dbReference type="NCBI Taxonomy" id="407234"/>
    <lineage>
        <taxon>Bacteria</taxon>
        <taxon>Pseudomonadati</taxon>
        <taxon>Pseudomonadota</taxon>
        <taxon>Alphaproteobacteria</taxon>
        <taxon>Rhodobacterales</taxon>
        <taxon>Paracoccaceae</taxon>
        <taxon>Phaeovulum</taxon>
    </lineage>
</organism>
<name>A0A1N7LGG8_9RHOB</name>
<accession>A0A1N7LGG8</accession>
<dbReference type="RefSeq" id="WP_076364993.1">
    <property type="nucleotide sequence ID" value="NZ_FTOM01000003.1"/>
</dbReference>
<evidence type="ECO:0000313" key="3">
    <source>
        <dbReference type="Proteomes" id="UP000186098"/>
    </source>
</evidence>
<dbReference type="STRING" id="407234.SAMN05421795_10319"/>
<protein>
    <submittedName>
        <fullName evidence="2">Uncharacterized protein</fullName>
    </submittedName>
</protein>
<evidence type="ECO:0000256" key="1">
    <source>
        <dbReference type="SAM" id="MobiDB-lite"/>
    </source>
</evidence>
<keyword evidence="3" id="KW-1185">Reference proteome</keyword>